<protein>
    <submittedName>
        <fullName evidence="4">Aste57867_25283 protein</fullName>
    </submittedName>
</protein>
<evidence type="ECO:0000259" key="2">
    <source>
        <dbReference type="Pfam" id="PF00266"/>
    </source>
</evidence>
<gene>
    <name evidence="4" type="primary">Aste57867_25283</name>
    <name evidence="3" type="ORF">As57867_025205</name>
    <name evidence="4" type="ORF">ASTE57867_25283</name>
</gene>
<evidence type="ECO:0000313" key="5">
    <source>
        <dbReference type="Proteomes" id="UP000332933"/>
    </source>
</evidence>
<dbReference type="EMBL" id="CAADRA010007539">
    <property type="protein sequence ID" value="VFU01909.1"/>
    <property type="molecule type" value="Genomic_DNA"/>
</dbReference>
<dbReference type="AlphaFoldDB" id="A0A485LSU0"/>
<dbReference type="PANTHER" id="PTHR43586">
    <property type="entry name" value="CYSTEINE DESULFURASE"/>
    <property type="match status" value="1"/>
</dbReference>
<dbReference type="EMBL" id="VJMH01007513">
    <property type="protein sequence ID" value="KAF0682604.1"/>
    <property type="molecule type" value="Genomic_DNA"/>
</dbReference>
<feature type="domain" description="Aminotransferase class V" evidence="2">
    <location>
        <begin position="89"/>
        <end position="382"/>
    </location>
</feature>
<dbReference type="Proteomes" id="UP000332933">
    <property type="component" value="Unassembled WGS sequence"/>
</dbReference>
<dbReference type="Pfam" id="PF00266">
    <property type="entry name" value="Aminotran_5"/>
    <property type="match status" value="1"/>
</dbReference>
<dbReference type="OrthoDB" id="420046at2759"/>
<sequence length="393" mass="42866">MITTSRIVSQSSKLPWLFVRLHDSEKNVKKNSISNWHHNSMPPEFKTTDDSDFVRQSINQGVTLLEFLRSNVIGDNVAFVTPFGTRPNVYADFTASGRSLQCIEDTIQRHVLPFYANTHTTTSVTGLTSTTLREDARRTIAASVNAHPDKDSVIFTGSGATAAIQKFVHAMGLGPTAKRHLLNKAKRAVVFVGPFEHHANLLPWREGPADVVVIQETADGQVDLDHLKQMLLKYASRPLKIGTFSAASNVTGIISDVNAIAELLHSHGALACFDYASSAPYVAIDMNPSELEYKDAIFFSGHKFLGGPGSPGVLVIKSKWLRRNIVPVVPSGGTVIYVTDASQHYNTHVDEREEGGTPDTIGAIRLGLAFQVKQCVGTATIMDLCNTAEEIVE</sequence>
<dbReference type="PANTHER" id="PTHR43586:SF8">
    <property type="entry name" value="CYSTEINE DESULFURASE 1, CHLOROPLASTIC"/>
    <property type="match status" value="1"/>
</dbReference>
<evidence type="ECO:0000313" key="3">
    <source>
        <dbReference type="EMBL" id="KAF0682604.1"/>
    </source>
</evidence>
<reference evidence="4 5" key="1">
    <citation type="submission" date="2019-03" db="EMBL/GenBank/DDBJ databases">
        <authorList>
            <person name="Gaulin E."/>
            <person name="Dumas B."/>
        </authorList>
    </citation>
    <scope>NUCLEOTIDE SEQUENCE [LARGE SCALE GENOMIC DNA]</scope>
    <source>
        <strain evidence="4">CBS 568.67</strain>
    </source>
</reference>
<dbReference type="Gene3D" id="3.40.640.10">
    <property type="entry name" value="Type I PLP-dependent aspartate aminotransferase-like (Major domain)"/>
    <property type="match status" value="1"/>
</dbReference>
<evidence type="ECO:0000256" key="1">
    <source>
        <dbReference type="ARBA" id="ARBA00022898"/>
    </source>
</evidence>
<organism evidence="4 5">
    <name type="scientific">Aphanomyces stellatus</name>
    <dbReference type="NCBI Taxonomy" id="120398"/>
    <lineage>
        <taxon>Eukaryota</taxon>
        <taxon>Sar</taxon>
        <taxon>Stramenopiles</taxon>
        <taxon>Oomycota</taxon>
        <taxon>Saprolegniomycetes</taxon>
        <taxon>Saprolegniales</taxon>
        <taxon>Verrucalvaceae</taxon>
        <taxon>Aphanomyces</taxon>
    </lineage>
</organism>
<dbReference type="SUPFAM" id="SSF53383">
    <property type="entry name" value="PLP-dependent transferases"/>
    <property type="match status" value="1"/>
</dbReference>
<accession>A0A485LSU0</accession>
<dbReference type="InterPro" id="IPR015424">
    <property type="entry name" value="PyrdxlP-dep_Trfase"/>
</dbReference>
<keyword evidence="1" id="KW-0663">Pyridoxal phosphate</keyword>
<proteinExistence type="predicted"/>
<keyword evidence="5" id="KW-1185">Reference proteome</keyword>
<dbReference type="InterPro" id="IPR015421">
    <property type="entry name" value="PyrdxlP-dep_Trfase_major"/>
</dbReference>
<reference evidence="3" key="2">
    <citation type="submission" date="2019-06" db="EMBL/GenBank/DDBJ databases">
        <title>Genomics analysis of Aphanomyces spp. identifies a new class of oomycete effector associated with host adaptation.</title>
        <authorList>
            <person name="Gaulin E."/>
        </authorList>
    </citation>
    <scope>NUCLEOTIDE SEQUENCE</scope>
    <source>
        <strain evidence="3">CBS 578.67</strain>
    </source>
</reference>
<evidence type="ECO:0000313" key="4">
    <source>
        <dbReference type="EMBL" id="VFU01909.1"/>
    </source>
</evidence>
<dbReference type="InterPro" id="IPR000192">
    <property type="entry name" value="Aminotrans_V_dom"/>
</dbReference>
<name>A0A485LSU0_9STRA</name>